<evidence type="ECO:0000256" key="2">
    <source>
        <dbReference type="SAM" id="Phobius"/>
    </source>
</evidence>
<evidence type="ECO:0000313" key="3">
    <source>
        <dbReference type="EMBL" id="VIP05568.1"/>
    </source>
</evidence>
<feature type="transmembrane region" description="Helical" evidence="2">
    <location>
        <begin position="63"/>
        <end position="86"/>
    </location>
</feature>
<dbReference type="EMBL" id="LR593887">
    <property type="protein sequence ID" value="VTS08491.1"/>
    <property type="molecule type" value="Genomic_DNA"/>
</dbReference>
<keyword evidence="2" id="KW-0472">Membrane</keyword>
<name>A0A6C2YV05_9BACT</name>
<protein>
    <submittedName>
        <fullName evidence="3">Uncharacterized protein</fullName>
    </submittedName>
</protein>
<feature type="compositionally biased region" description="Low complexity" evidence="1">
    <location>
        <begin position="47"/>
        <end position="57"/>
    </location>
</feature>
<evidence type="ECO:0000313" key="4">
    <source>
        <dbReference type="Proteomes" id="UP000464378"/>
    </source>
</evidence>
<dbReference type="InParanoid" id="A0A6C2YV05"/>
<dbReference type="EMBL" id="LR586016">
    <property type="protein sequence ID" value="VIP05568.1"/>
    <property type="molecule type" value="Genomic_DNA"/>
</dbReference>
<sequence length="93" mass="10277">MRWWGWLLLTGLVVELLLTAALLALVGWLRRRDPMARPPVPPAEMRSPPSAKSASAESESDDLWGCGCAMLVAMLLVDGGLLWLAWRAGWFTD</sequence>
<keyword evidence="2" id="KW-1133">Transmembrane helix</keyword>
<reference evidence="3" key="1">
    <citation type="submission" date="2019-04" db="EMBL/GenBank/DDBJ databases">
        <authorList>
            <consortium name="Science for Life Laboratories"/>
        </authorList>
    </citation>
    <scope>NUCLEOTIDE SEQUENCE</scope>
    <source>
        <strain evidence="3">MBLW1</strain>
    </source>
</reference>
<feature type="region of interest" description="Disordered" evidence="1">
    <location>
        <begin position="37"/>
        <end position="58"/>
    </location>
</feature>
<organism evidence="3">
    <name type="scientific">Tuwongella immobilis</name>
    <dbReference type="NCBI Taxonomy" id="692036"/>
    <lineage>
        <taxon>Bacteria</taxon>
        <taxon>Pseudomonadati</taxon>
        <taxon>Planctomycetota</taxon>
        <taxon>Planctomycetia</taxon>
        <taxon>Gemmatales</taxon>
        <taxon>Gemmataceae</taxon>
        <taxon>Tuwongella</taxon>
    </lineage>
</organism>
<dbReference type="AlphaFoldDB" id="A0A6C2YV05"/>
<gene>
    <name evidence="3" type="ORF">GMBLW1_36250</name>
</gene>
<dbReference type="Proteomes" id="UP000464378">
    <property type="component" value="Chromosome"/>
</dbReference>
<feature type="transmembrane region" description="Helical" evidence="2">
    <location>
        <begin position="6"/>
        <end position="29"/>
    </location>
</feature>
<keyword evidence="4" id="KW-1185">Reference proteome</keyword>
<keyword evidence="2" id="KW-0812">Transmembrane</keyword>
<proteinExistence type="predicted"/>
<dbReference type="KEGG" id="tim:GMBLW1_36250"/>
<accession>A0A6C2YV05</accession>
<evidence type="ECO:0000256" key="1">
    <source>
        <dbReference type="SAM" id="MobiDB-lite"/>
    </source>
</evidence>